<dbReference type="EMBL" id="ML119652">
    <property type="protein sequence ID" value="RPA85834.1"/>
    <property type="molecule type" value="Genomic_DNA"/>
</dbReference>
<evidence type="ECO:0000313" key="2">
    <source>
        <dbReference type="Proteomes" id="UP000275078"/>
    </source>
</evidence>
<dbReference type="AlphaFoldDB" id="A0A3N4IW32"/>
<accession>A0A3N4IW32</accession>
<keyword evidence="2" id="KW-1185">Reference proteome</keyword>
<dbReference type="Proteomes" id="UP000275078">
    <property type="component" value="Unassembled WGS sequence"/>
</dbReference>
<protein>
    <submittedName>
        <fullName evidence="1">Uncharacterized protein</fullName>
    </submittedName>
</protein>
<name>A0A3N4IW32_ASCIM</name>
<reference evidence="1 2" key="1">
    <citation type="journal article" date="2018" name="Nat. Ecol. Evol.">
        <title>Pezizomycetes genomes reveal the molecular basis of ectomycorrhizal truffle lifestyle.</title>
        <authorList>
            <person name="Murat C."/>
            <person name="Payen T."/>
            <person name="Noel B."/>
            <person name="Kuo A."/>
            <person name="Morin E."/>
            <person name="Chen J."/>
            <person name="Kohler A."/>
            <person name="Krizsan K."/>
            <person name="Balestrini R."/>
            <person name="Da Silva C."/>
            <person name="Montanini B."/>
            <person name="Hainaut M."/>
            <person name="Levati E."/>
            <person name="Barry K.W."/>
            <person name="Belfiori B."/>
            <person name="Cichocki N."/>
            <person name="Clum A."/>
            <person name="Dockter R.B."/>
            <person name="Fauchery L."/>
            <person name="Guy J."/>
            <person name="Iotti M."/>
            <person name="Le Tacon F."/>
            <person name="Lindquist E.A."/>
            <person name="Lipzen A."/>
            <person name="Malagnac F."/>
            <person name="Mello A."/>
            <person name="Molinier V."/>
            <person name="Miyauchi S."/>
            <person name="Poulain J."/>
            <person name="Riccioni C."/>
            <person name="Rubini A."/>
            <person name="Sitrit Y."/>
            <person name="Splivallo R."/>
            <person name="Traeger S."/>
            <person name="Wang M."/>
            <person name="Zifcakova L."/>
            <person name="Wipf D."/>
            <person name="Zambonelli A."/>
            <person name="Paolocci F."/>
            <person name="Nowrousian M."/>
            <person name="Ottonello S."/>
            <person name="Baldrian P."/>
            <person name="Spatafora J.W."/>
            <person name="Henrissat B."/>
            <person name="Nagy L.G."/>
            <person name="Aury J.M."/>
            <person name="Wincker P."/>
            <person name="Grigoriev I.V."/>
            <person name="Bonfante P."/>
            <person name="Martin F.M."/>
        </authorList>
    </citation>
    <scope>NUCLEOTIDE SEQUENCE [LARGE SCALE GENOMIC DNA]</scope>
    <source>
        <strain evidence="1 2">RN42</strain>
    </source>
</reference>
<evidence type="ECO:0000313" key="1">
    <source>
        <dbReference type="EMBL" id="RPA85834.1"/>
    </source>
</evidence>
<sequence>MSVVPRSVVPELAQSIDLFVTFSSALNRVRTSKEVANELPSLAAQVAIFATMVYKELQMCLQQSFKIPFIESVGILGDHCTGSTLRLLERDLRDVKTLDSENFGALWDLKRFGNRVKVLLKTLEENKGFSVAGSIPYVKAALEGFIVDLRVFVQDFHLYRVQEGQYLAMDVGRV</sequence>
<gene>
    <name evidence="1" type="ORF">BJ508DRAFT_373404</name>
</gene>
<proteinExistence type="predicted"/>
<organism evidence="1 2">
    <name type="scientific">Ascobolus immersus RN42</name>
    <dbReference type="NCBI Taxonomy" id="1160509"/>
    <lineage>
        <taxon>Eukaryota</taxon>
        <taxon>Fungi</taxon>
        <taxon>Dikarya</taxon>
        <taxon>Ascomycota</taxon>
        <taxon>Pezizomycotina</taxon>
        <taxon>Pezizomycetes</taxon>
        <taxon>Pezizales</taxon>
        <taxon>Ascobolaceae</taxon>
        <taxon>Ascobolus</taxon>
    </lineage>
</organism>